<dbReference type="InterPro" id="IPR058792">
    <property type="entry name" value="Beta-barrel_RND_2"/>
</dbReference>
<feature type="domain" description="CusB-like beta-barrel" evidence="7">
    <location>
        <begin position="277"/>
        <end position="351"/>
    </location>
</feature>
<dbReference type="PANTHER" id="PTHR30469">
    <property type="entry name" value="MULTIDRUG RESISTANCE PROTEIN MDTA"/>
    <property type="match status" value="1"/>
</dbReference>
<dbReference type="InterPro" id="IPR058625">
    <property type="entry name" value="MdtA-like_BSH"/>
</dbReference>
<organism evidence="9 10">
    <name type="scientific">Drouetiella hepatica Uher 2000/2452</name>
    <dbReference type="NCBI Taxonomy" id="904376"/>
    <lineage>
        <taxon>Bacteria</taxon>
        <taxon>Bacillati</taxon>
        <taxon>Cyanobacteriota</taxon>
        <taxon>Cyanophyceae</taxon>
        <taxon>Oculatellales</taxon>
        <taxon>Oculatellaceae</taxon>
        <taxon>Drouetiella</taxon>
    </lineage>
</organism>
<sequence>MLPTSTHRSSNRLTDRSQLAAILSRFWLTGLFLLPTGCALMPPGDAQTADQSPRSQQPQSVAVDVAIAREAQLEQDQAYTGTTLPYRLVSVRSQVEGQVLDVAVDVGNPVQQGQVVAQLDDSLLAAAVVEADAEVAAREADVASLQAEVADAQTQVRQAELELQQARSDADRLEQLFREGAIAEQEFELGRTGAATAEQAVRSAQQQVRNRQRAVDASQRRISSQEALVAQAQQRQGYTVLRAPVEGAVLERVMEPGDLAQAGSEILRLGDLSQIKVEVQISELELADIRLGQPVQVKLDAFAARTFQGRVSQISPAADPTARLVPIEVTIPNSEGQIGTGLLARVSFTPQTARQVVIPEAAVQVASRGSAPSGSQASRSQASRSQSGSAPSGSATQRSEAKTATLFVVKGEGDRATVEARTVRLGDRVDDQVEILSGLKPGEQFVVRSSGELKSGNSVRLSLISETPSASL</sequence>
<feature type="coiled-coil region" evidence="4">
    <location>
        <begin position="128"/>
        <end position="235"/>
    </location>
</feature>
<dbReference type="SUPFAM" id="SSF111369">
    <property type="entry name" value="HlyD-like secretion proteins"/>
    <property type="match status" value="2"/>
</dbReference>
<dbReference type="Proteomes" id="UP000757435">
    <property type="component" value="Unassembled WGS sequence"/>
</dbReference>
<name>A0A951UNR6_9CYAN</name>
<dbReference type="NCBIfam" id="TIGR01730">
    <property type="entry name" value="RND_mfp"/>
    <property type="match status" value="1"/>
</dbReference>
<accession>A0A951UNR6</accession>
<dbReference type="Gene3D" id="2.40.420.20">
    <property type="match status" value="1"/>
</dbReference>
<dbReference type="Gene3D" id="1.10.287.470">
    <property type="entry name" value="Helix hairpin bin"/>
    <property type="match status" value="2"/>
</dbReference>
<evidence type="ECO:0000259" key="8">
    <source>
        <dbReference type="Pfam" id="PF25967"/>
    </source>
</evidence>
<dbReference type="Gene3D" id="2.40.30.170">
    <property type="match status" value="1"/>
</dbReference>
<evidence type="ECO:0000256" key="5">
    <source>
        <dbReference type="SAM" id="MobiDB-lite"/>
    </source>
</evidence>
<dbReference type="AlphaFoldDB" id="A0A951UNR6"/>
<comment type="caution">
    <text evidence="9">The sequence shown here is derived from an EMBL/GenBank/DDBJ whole genome shotgun (WGS) entry which is preliminary data.</text>
</comment>
<protein>
    <submittedName>
        <fullName evidence="9">Efflux RND transporter periplasmic adaptor subunit</fullName>
    </submittedName>
</protein>
<evidence type="ECO:0000259" key="7">
    <source>
        <dbReference type="Pfam" id="PF25954"/>
    </source>
</evidence>
<reference evidence="9" key="2">
    <citation type="journal article" date="2022" name="Microbiol. Resour. Announc.">
        <title>Metagenome Sequencing to Explore Phylogenomics of Terrestrial Cyanobacteria.</title>
        <authorList>
            <person name="Ward R.D."/>
            <person name="Stajich J.E."/>
            <person name="Johansen J.R."/>
            <person name="Huntemann M."/>
            <person name="Clum A."/>
            <person name="Foster B."/>
            <person name="Foster B."/>
            <person name="Roux S."/>
            <person name="Palaniappan K."/>
            <person name="Varghese N."/>
            <person name="Mukherjee S."/>
            <person name="Reddy T.B.K."/>
            <person name="Daum C."/>
            <person name="Copeland A."/>
            <person name="Chen I.A."/>
            <person name="Ivanova N.N."/>
            <person name="Kyrpides N.C."/>
            <person name="Shapiro N."/>
            <person name="Eloe-Fadrosh E.A."/>
            <person name="Pietrasiak N."/>
        </authorList>
    </citation>
    <scope>NUCLEOTIDE SEQUENCE</scope>
    <source>
        <strain evidence="9">UHER 2000/2452</strain>
    </source>
</reference>
<comment type="similarity">
    <text evidence="2">Belongs to the membrane fusion protein (MFP) (TC 8.A.1) family.</text>
</comment>
<evidence type="ECO:0000259" key="6">
    <source>
        <dbReference type="Pfam" id="PF25917"/>
    </source>
</evidence>
<keyword evidence="4" id="KW-0175">Coiled coil</keyword>
<evidence type="ECO:0000313" key="10">
    <source>
        <dbReference type="Proteomes" id="UP000757435"/>
    </source>
</evidence>
<dbReference type="PANTHER" id="PTHR30469:SF15">
    <property type="entry name" value="HLYD FAMILY OF SECRETION PROTEINS"/>
    <property type="match status" value="1"/>
</dbReference>
<dbReference type="GO" id="GO:1990281">
    <property type="term" value="C:efflux pump complex"/>
    <property type="evidence" value="ECO:0007669"/>
    <property type="project" value="TreeGrafter"/>
</dbReference>
<feature type="compositionally biased region" description="Low complexity" evidence="5">
    <location>
        <begin position="368"/>
        <end position="395"/>
    </location>
</feature>
<dbReference type="FunFam" id="2.40.30.170:FF:000010">
    <property type="entry name" value="Efflux RND transporter periplasmic adaptor subunit"/>
    <property type="match status" value="1"/>
</dbReference>
<gene>
    <name evidence="9" type="ORF">KME15_09650</name>
</gene>
<evidence type="ECO:0000256" key="4">
    <source>
        <dbReference type="SAM" id="Coils"/>
    </source>
</evidence>
<proteinExistence type="inferred from homology"/>
<dbReference type="Gene3D" id="2.40.50.100">
    <property type="match status" value="1"/>
</dbReference>
<feature type="domain" description="Multidrug resistance protein MdtA-like barrel-sandwich hybrid" evidence="6">
    <location>
        <begin position="87"/>
        <end position="264"/>
    </location>
</feature>
<keyword evidence="3" id="KW-0813">Transport</keyword>
<comment type="subcellular location">
    <subcellularLocation>
        <location evidence="1">Cell envelope</location>
    </subcellularLocation>
</comment>
<evidence type="ECO:0000256" key="2">
    <source>
        <dbReference type="ARBA" id="ARBA00009477"/>
    </source>
</evidence>
<dbReference type="Pfam" id="PF25967">
    <property type="entry name" value="RND-MFP_C"/>
    <property type="match status" value="1"/>
</dbReference>
<dbReference type="Pfam" id="PF25917">
    <property type="entry name" value="BSH_RND"/>
    <property type="match status" value="1"/>
</dbReference>
<dbReference type="InterPro" id="IPR058627">
    <property type="entry name" value="MdtA-like_C"/>
</dbReference>
<dbReference type="EMBL" id="JAHHHD010000008">
    <property type="protein sequence ID" value="MBW4658928.1"/>
    <property type="molecule type" value="Genomic_DNA"/>
</dbReference>
<dbReference type="InterPro" id="IPR006143">
    <property type="entry name" value="RND_pump_MFP"/>
</dbReference>
<dbReference type="Pfam" id="PF25954">
    <property type="entry name" value="Beta-barrel_RND_2"/>
    <property type="match status" value="1"/>
</dbReference>
<evidence type="ECO:0000256" key="1">
    <source>
        <dbReference type="ARBA" id="ARBA00004196"/>
    </source>
</evidence>
<feature type="domain" description="Multidrug resistance protein MdtA-like C-terminal permuted SH3" evidence="8">
    <location>
        <begin position="403"/>
        <end position="447"/>
    </location>
</feature>
<evidence type="ECO:0000256" key="3">
    <source>
        <dbReference type="ARBA" id="ARBA00022448"/>
    </source>
</evidence>
<evidence type="ECO:0000313" key="9">
    <source>
        <dbReference type="EMBL" id="MBW4658928.1"/>
    </source>
</evidence>
<reference evidence="9" key="1">
    <citation type="submission" date="2021-05" db="EMBL/GenBank/DDBJ databases">
        <authorList>
            <person name="Pietrasiak N."/>
            <person name="Ward R."/>
            <person name="Stajich J.E."/>
            <person name="Kurbessoian T."/>
        </authorList>
    </citation>
    <scope>NUCLEOTIDE SEQUENCE</scope>
    <source>
        <strain evidence="9">UHER 2000/2452</strain>
    </source>
</reference>
<dbReference type="GO" id="GO:0015562">
    <property type="term" value="F:efflux transmembrane transporter activity"/>
    <property type="evidence" value="ECO:0007669"/>
    <property type="project" value="TreeGrafter"/>
</dbReference>
<feature type="region of interest" description="Disordered" evidence="5">
    <location>
        <begin position="368"/>
        <end position="401"/>
    </location>
</feature>